<evidence type="ECO:0000313" key="10">
    <source>
        <dbReference type="Proteomes" id="UP000701698"/>
    </source>
</evidence>
<dbReference type="NCBIfam" id="NF002497">
    <property type="entry name" value="PRK01827.1-3"/>
    <property type="match status" value="1"/>
</dbReference>
<feature type="binding site" evidence="5">
    <location>
        <position position="181"/>
    </location>
    <ligand>
        <name>(6R)-5,10-methylene-5,6,7,8-tetrahydrofolate</name>
        <dbReference type="ChEBI" id="CHEBI:15636"/>
    </ligand>
</feature>
<reference evidence="9" key="2">
    <citation type="journal article" date="2021" name="Microbiome">
        <title>Successional dynamics and alternative stable states in a saline activated sludge microbial community over 9 years.</title>
        <authorList>
            <person name="Wang Y."/>
            <person name="Ye J."/>
            <person name="Ju F."/>
            <person name="Liu L."/>
            <person name="Boyd J.A."/>
            <person name="Deng Y."/>
            <person name="Parks D.H."/>
            <person name="Jiang X."/>
            <person name="Yin X."/>
            <person name="Woodcroft B.J."/>
            <person name="Tyson G.W."/>
            <person name="Hugenholtz P."/>
            <person name="Polz M.F."/>
            <person name="Zhang T."/>
        </authorList>
    </citation>
    <scope>NUCLEOTIDE SEQUENCE</scope>
    <source>
        <strain evidence="9">HKST-UBA01</strain>
    </source>
</reference>
<comment type="subunit">
    <text evidence="5">Homodimer.</text>
</comment>
<dbReference type="Gene3D" id="3.30.572.10">
    <property type="entry name" value="Thymidylate synthase/dCMP hydroxymethylase domain"/>
    <property type="match status" value="1"/>
</dbReference>
<dbReference type="InterPro" id="IPR023451">
    <property type="entry name" value="Thymidate_synth/dCMP_Mease_dom"/>
</dbReference>
<feature type="active site" description="Nucleophile" evidence="5">
    <location>
        <position position="158"/>
    </location>
</feature>
<feature type="active site" evidence="6">
    <location>
        <position position="158"/>
    </location>
</feature>
<dbReference type="EC" id="2.1.1.45" evidence="1 5"/>
<name>A0A955LGI0_UNCKA</name>
<feature type="binding site" evidence="5">
    <location>
        <begin position="138"/>
        <end position="139"/>
    </location>
    <ligand>
        <name>dUMP</name>
        <dbReference type="ChEBI" id="CHEBI:246422"/>
        <note>ligand shared between dimeric partners</note>
    </ligand>
</feature>
<dbReference type="GO" id="GO:0032259">
    <property type="term" value="P:methylation"/>
    <property type="evidence" value="ECO:0007669"/>
    <property type="project" value="UniProtKB-KW"/>
</dbReference>
<comment type="catalytic activity">
    <reaction evidence="5">
        <text>dUMP + (6R)-5,10-methylene-5,6,7,8-tetrahydrofolate = 7,8-dihydrofolate + dTMP</text>
        <dbReference type="Rhea" id="RHEA:12104"/>
        <dbReference type="ChEBI" id="CHEBI:15636"/>
        <dbReference type="ChEBI" id="CHEBI:57451"/>
        <dbReference type="ChEBI" id="CHEBI:63528"/>
        <dbReference type="ChEBI" id="CHEBI:246422"/>
        <dbReference type="EC" id="2.1.1.45"/>
    </reaction>
</comment>
<sequence>MRNYLNLLQEVINDGHDRMSRNGMIRSLFTRTLTFDFADGFPAVTTKKLFFSGVRAELLWFLAMRDRADVKELQEMGCHIWDANADAAYWIDRGKTQFDGDLGRVYGVQWRSWKSSNGTKIDQLGEIIQRIKKEPYDRRLIVSAWNPGDLDDMALPPCHIFFQFFVQDDKLSLTMYQRSCDLFLGVPFNIASYALLLAMVAQVTDLRPSLLTLVLGDTHIYHDHFEAVNEQLSREPKALPSLWLNPAIKTIDGFSISDIELRNYEYHPTIKAKMSV</sequence>
<dbReference type="Proteomes" id="UP000701698">
    <property type="component" value="Unassembled WGS sequence"/>
</dbReference>
<evidence type="ECO:0000256" key="5">
    <source>
        <dbReference type="HAMAP-Rule" id="MF_00008"/>
    </source>
</evidence>
<evidence type="ECO:0000256" key="7">
    <source>
        <dbReference type="SAM" id="Phobius"/>
    </source>
</evidence>
<dbReference type="GO" id="GO:0005829">
    <property type="term" value="C:cytosol"/>
    <property type="evidence" value="ECO:0007669"/>
    <property type="project" value="TreeGrafter"/>
</dbReference>
<dbReference type="InterPro" id="IPR000398">
    <property type="entry name" value="Thymidylate_synthase"/>
</dbReference>
<dbReference type="PANTHER" id="PTHR11548">
    <property type="entry name" value="THYMIDYLATE SYNTHASE 1"/>
    <property type="match status" value="1"/>
</dbReference>
<comment type="pathway">
    <text evidence="5">Pyrimidine metabolism; dTTP biosynthesis.</text>
</comment>
<dbReference type="GO" id="GO:0006235">
    <property type="term" value="P:dTTP biosynthetic process"/>
    <property type="evidence" value="ECO:0007669"/>
    <property type="project" value="UniProtKB-UniRule"/>
</dbReference>
<comment type="caution">
    <text evidence="9">The sequence shown here is derived from an EMBL/GenBank/DDBJ whole genome shotgun (WGS) entry which is preliminary data.</text>
</comment>
<comment type="caution">
    <text evidence="5">Lacks conserved residue(s) required for the propagation of feature annotation.</text>
</comment>
<keyword evidence="7" id="KW-0472">Membrane</keyword>
<dbReference type="CDD" id="cd00351">
    <property type="entry name" value="TS_Pyrimidine_HMase"/>
    <property type="match status" value="1"/>
</dbReference>
<dbReference type="InterPro" id="IPR036926">
    <property type="entry name" value="Thymidate_synth/dCMP_Mease_sf"/>
</dbReference>
<dbReference type="PROSITE" id="PS00091">
    <property type="entry name" value="THYMIDYLATE_SYNTHASE"/>
    <property type="match status" value="1"/>
</dbReference>
<evidence type="ECO:0000256" key="3">
    <source>
        <dbReference type="ARBA" id="ARBA00022679"/>
    </source>
</evidence>
<dbReference type="EMBL" id="JAGQKX010000019">
    <property type="protein sequence ID" value="MCA9390000.1"/>
    <property type="molecule type" value="Genomic_DNA"/>
</dbReference>
<dbReference type="GO" id="GO:0004799">
    <property type="term" value="F:thymidylate synthase activity"/>
    <property type="evidence" value="ECO:0007669"/>
    <property type="project" value="UniProtKB-UniRule"/>
</dbReference>
<evidence type="ECO:0000256" key="1">
    <source>
        <dbReference type="ARBA" id="ARBA00011947"/>
    </source>
</evidence>
<dbReference type="InterPro" id="IPR045097">
    <property type="entry name" value="Thymidate_synth/dCMP_Mease"/>
</dbReference>
<keyword evidence="5" id="KW-0963">Cytoplasm</keyword>
<reference evidence="9" key="1">
    <citation type="submission" date="2020-04" db="EMBL/GenBank/DDBJ databases">
        <authorList>
            <person name="Zhang T."/>
        </authorList>
    </citation>
    <scope>NUCLEOTIDE SEQUENCE</scope>
    <source>
        <strain evidence="9">HKST-UBA01</strain>
    </source>
</reference>
<comment type="similarity">
    <text evidence="5">Belongs to the thymidylate synthase family. Bacterial-type ThyA subfamily.</text>
</comment>
<accession>A0A955LGI0</accession>
<comment type="function">
    <text evidence="5">Catalyzes the reductive methylation of 2'-deoxyuridine-5'-monophosphate (dUMP) to 2'-deoxythymidine-5'-monophosphate (dTMP) while utilizing 5,10-methylenetetrahydrofolate (mTHF) as the methyl donor and reductant in the reaction, yielding dihydrofolate (DHF) as a by-product. This enzymatic reaction provides an intracellular de novo source of dTMP, an essential precursor for DNA biosynthesis.</text>
</comment>
<protein>
    <recommendedName>
        <fullName evidence="1 5">Thymidylate synthase</fullName>
        <shortName evidence="5">TS</shortName>
        <shortName evidence="5">TSase</shortName>
        <ecNumber evidence="1 5">2.1.1.45</ecNumber>
    </recommendedName>
</protein>
<feature type="binding site" description="in other chain" evidence="5">
    <location>
        <begin position="219"/>
        <end position="221"/>
    </location>
    <ligand>
        <name>dUMP</name>
        <dbReference type="ChEBI" id="CHEBI:246422"/>
        <note>ligand shared between dimeric partners</note>
    </ligand>
</feature>
<keyword evidence="7" id="KW-1133">Transmembrane helix</keyword>
<keyword evidence="4 5" id="KW-0545">Nucleotide biosynthesis</keyword>
<evidence type="ECO:0000259" key="8">
    <source>
        <dbReference type="Pfam" id="PF00303"/>
    </source>
</evidence>
<keyword evidence="3 5" id="KW-0808">Transferase</keyword>
<organism evidence="9 10">
    <name type="scientific">candidate division WWE3 bacterium</name>
    <dbReference type="NCBI Taxonomy" id="2053526"/>
    <lineage>
        <taxon>Bacteria</taxon>
        <taxon>Katanobacteria</taxon>
    </lineage>
</organism>
<dbReference type="PRINTS" id="PR00108">
    <property type="entry name" value="THYMDSNTHASE"/>
</dbReference>
<dbReference type="AlphaFoldDB" id="A0A955LGI0"/>
<dbReference type="HAMAP" id="MF_00008">
    <property type="entry name" value="Thymidy_synth_bact"/>
    <property type="match status" value="1"/>
</dbReference>
<dbReference type="NCBIfam" id="TIGR03284">
    <property type="entry name" value="thym_sym"/>
    <property type="match status" value="1"/>
</dbReference>
<dbReference type="SUPFAM" id="SSF55831">
    <property type="entry name" value="Thymidylate synthase/dCMP hydroxymethylase"/>
    <property type="match status" value="1"/>
</dbReference>
<evidence type="ECO:0000256" key="6">
    <source>
        <dbReference type="PROSITE-ProRule" id="PRU10016"/>
    </source>
</evidence>
<keyword evidence="7" id="KW-0812">Transmembrane</keyword>
<feature type="binding site" description="in other chain" evidence="5">
    <location>
        <position position="189"/>
    </location>
    <ligand>
        <name>dUMP</name>
        <dbReference type="ChEBI" id="CHEBI:246422"/>
        <note>ligand shared between dimeric partners</note>
    </ligand>
</feature>
<feature type="binding site" description="in other chain" evidence="5">
    <location>
        <begin position="178"/>
        <end position="181"/>
    </location>
    <ligand>
        <name>dUMP</name>
        <dbReference type="ChEBI" id="CHEBI:246422"/>
        <note>ligand shared between dimeric partners</note>
    </ligand>
</feature>
<proteinExistence type="inferred from homology"/>
<evidence type="ECO:0000313" key="9">
    <source>
        <dbReference type="EMBL" id="MCA9390000.1"/>
    </source>
</evidence>
<feature type="transmembrane region" description="Helical" evidence="7">
    <location>
        <begin position="182"/>
        <end position="201"/>
    </location>
</feature>
<evidence type="ECO:0000256" key="2">
    <source>
        <dbReference type="ARBA" id="ARBA00022603"/>
    </source>
</evidence>
<gene>
    <name evidence="5" type="primary">thyA</name>
    <name evidence="9" type="ORF">KC571_01240</name>
</gene>
<dbReference type="GO" id="GO:0006231">
    <property type="term" value="P:dTMP biosynthetic process"/>
    <property type="evidence" value="ECO:0007669"/>
    <property type="project" value="UniProtKB-UniRule"/>
</dbReference>
<dbReference type="PANTHER" id="PTHR11548:SF1">
    <property type="entry name" value="THYMIDYLATE SYNTHASE 1"/>
    <property type="match status" value="1"/>
</dbReference>
<keyword evidence="2 5" id="KW-0489">Methyltransferase</keyword>
<evidence type="ECO:0000256" key="4">
    <source>
        <dbReference type="ARBA" id="ARBA00022727"/>
    </source>
</evidence>
<dbReference type="Pfam" id="PF00303">
    <property type="entry name" value="Thymidylat_synt"/>
    <property type="match status" value="1"/>
</dbReference>
<dbReference type="InterPro" id="IPR020940">
    <property type="entry name" value="Thymidylate_synthase_AS"/>
</dbReference>
<feature type="domain" description="Thymidylate synthase/dCMP hydroxymethylase" evidence="8">
    <location>
        <begin position="3"/>
        <end position="276"/>
    </location>
</feature>
<feature type="binding site" evidence="5">
    <location>
        <position position="275"/>
    </location>
    <ligand>
        <name>(6R)-5,10-methylene-5,6,7,8-tetrahydrofolate</name>
        <dbReference type="ChEBI" id="CHEBI:15636"/>
    </ligand>
</feature>
<comment type="subcellular location">
    <subcellularLocation>
        <location evidence="5">Cytoplasm</location>
    </subcellularLocation>
</comment>